<evidence type="ECO:0000259" key="2">
    <source>
        <dbReference type="Pfam" id="PF07515"/>
    </source>
</evidence>
<dbReference type="AlphaFoldDB" id="A0A0A3ALS1"/>
<dbReference type="InterPro" id="IPR022391">
    <property type="entry name" value="ICE_relaxase_PFGI-1"/>
</dbReference>
<dbReference type="InterPro" id="IPR011093">
    <property type="entry name" value="TraI_2_C"/>
</dbReference>
<evidence type="ECO:0000313" key="4">
    <source>
        <dbReference type="Proteomes" id="UP000030554"/>
    </source>
</evidence>
<dbReference type="Gene3D" id="2.40.10.200">
    <property type="entry name" value="STY4665 C-terminal domain-like"/>
    <property type="match status" value="1"/>
</dbReference>
<evidence type="ECO:0000259" key="1">
    <source>
        <dbReference type="Pfam" id="PF07514"/>
    </source>
</evidence>
<gene>
    <name evidence="3" type="ORF">IO48_04040</name>
</gene>
<proteinExistence type="predicted"/>
<feature type="domain" description="Uncharacterised" evidence="1">
    <location>
        <begin position="36"/>
        <end position="346"/>
    </location>
</feature>
<dbReference type="NCBIfam" id="NF041494">
    <property type="entry name" value="MobH"/>
    <property type="match status" value="1"/>
</dbReference>
<dbReference type="Gene3D" id="1.10.3210.40">
    <property type="match status" value="1"/>
</dbReference>
<protein>
    <submittedName>
        <fullName evidence="3">Relaxase</fullName>
    </submittedName>
</protein>
<dbReference type="Gene3D" id="1.10.10.10">
    <property type="entry name" value="Winged helix-like DNA-binding domain superfamily/Winged helix DNA-binding domain"/>
    <property type="match status" value="1"/>
</dbReference>
<dbReference type="Proteomes" id="UP000030554">
    <property type="component" value="Unassembled WGS sequence"/>
</dbReference>
<organism evidence="3 4">
    <name type="scientific">Gallibacterium anatis 4895</name>
    <dbReference type="NCBI Taxonomy" id="1396510"/>
    <lineage>
        <taxon>Bacteria</taxon>
        <taxon>Pseudomonadati</taxon>
        <taxon>Pseudomonadota</taxon>
        <taxon>Gammaproteobacteria</taxon>
        <taxon>Pasteurellales</taxon>
        <taxon>Pasteurellaceae</taxon>
        <taxon>Gallibacterium</taxon>
    </lineage>
</organism>
<accession>A0A0A3ALS1</accession>
<name>A0A0A3ALS1_9PAST</name>
<dbReference type="SUPFAM" id="SSF109604">
    <property type="entry name" value="HD-domain/PDEase-like"/>
    <property type="match status" value="1"/>
</dbReference>
<dbReference type="RefSeq" id="WP_039163093.1">
    <property type="nucleotide sequence ID" value="NZ_JPJQ01000019.1"/>
</dbReference>
<sequence length="642" mass="73216">MFKSLTQFFKSKPNTSKIKKENAVQRQEKQDIDGWITPYSAQTLLNTELRQRYLGLLWQQVSMTREMFEHLYQKPIERYAEMVQLLPASESHHHAHLGGMLDHGLEVISFAAKLRQNYVLPLNAAPEEQAKQKDAWTAAVIYLALVHDVGKSIVDIEMQLQDGRRWLAWNGIPTLPYKFRYIKQRDYELHPVLGGFIANQLIAKETFDWLATYPEVFSALMYAMAGHYDKASVLAEIVQKADQNSVALALGGDITKLVQKPVISFAKQLILALRYLVSQKFKISAKGPGDGWLTAEGLWLMSKTTADQIRAYLIGQGISVPSDNRKLFDEMQAHQVIESTSEGTAIWYCQLNADAGWKPKDKFSLLRIKPEVIWDNIDDRPELFAGTICIVEKENESEEKISNTANEVQDTVPINKKENRELTSNLQEENTALQSLNLSQNTEAVVENRENSSVDFLLNMFSDNNEQQVANIPSADAEAGTTILKPEPENLNTHIDVEVNTIPEPPTSPANDDSHFKSEGQKFVDWLKEKLLKNQLTFNDRTAKVHIVKDCLFIVSPSSFELYLQEKGEPYNEESVNNLQYEFQSLGLHRKRIIKDDTVNFWRCKVIGPKKESFLVGYLVPNTQLFFGDKILINNRHLLLEE</sequence>
<feature type="domain" description="Putative conjugal transfer nickase/helicase TraI C-terminal" evidence="2">
    <location>
        <begin position="519"/>
        <end position="639"/>
    </location>
</feature>
<reference evidence="3 4" key="1">
    <citation type="submission" date="2014-07" db="EMBL/GenBank/DDBJ databases">
        <title>Chaperone-usher fimbriae in a diverse selection of Gallibacterium genomes.</title>
        <authorList>
            <person name="Kudirkiene E."/>
            <person name="Bager R.J."/>
            <person name="Johnson T.J."/>
            <person name="Bojesen A.M."/>
        </authorList>
    </citation>
    <scope>NUCLEOTIDE SEQUENCE [LARGE SCALE GENOMIC DNA]</scope>
    <source>
        <strain evidence="3 4">4895</strain>
    </source>
</reference>
<comment type="caution">
    <text evidence="3">The sequence shown here is derived from an EMBL/GenBank/DDBJ whole genome shotgun (WGS) entry which is preliminary data.</text>
</comment>
<dbReference type="InterPro" id="IPR036388">
    <property type="entry name" value="WH-like_DNA-bd_sf"/>
</dbReference>
<dbReference type="InterPro" id="IPR011119">
    <property type="entry name" value="Unchr_helicase_relaxase_TraI"/>
</dbReference>
<dbReference type="EMBL" id="JPJQ01000019">
    <property type="protein sequence ID" value="KGQ62469.1"/>
    <property type="molecule type" value="Genomic_DNA"/>
</dbReference>
<dbReference type="InterPro" id="IPR036390">
    <property type="entry name" value="WH_DNA-bd_sf"/>
</dbReference>
<evidence type="ECO:0000313" key="3">
    <source>
        <dbReference type="EMBL" id="KGQ62469.1"/>
    </source>
</evidence>
<dbReference type="Pfam" id="PF07514">
    <property type="entry name" value="TraI_2"/>
    <property type="match status" value="1"/>
</dbReference>
<dbReference type="NCBIfam" id="TIGR03760">
    <property type="entry name" value="ICE_TraI_Pfluor"/>
    <property type="match status" value="1"/>
</dbReference>
<dbReference type="SUPFAM" id="SSF46785">
    <property type="entry name" value="Winged helix' DNA-binding domain"/>
    <property type="match status" value="1"/>
</dbReference>
<dbReference type="Pfam" id="PF07515">
    <property type="entry name" value="TraI_2_C"/>
    <property type="match status" value="1"/>
</dbReference>